<protein>
    <submittedName>
        <fullName evidence="2">Uncharacterized protein</fullName>
    </submittedName>
</protein>
<dbReference type="EMBL" id="VDMD01000029">
    <property type="protein sequence ID" value="TRM59312.1"/>
    <property type="molecule type" value="Genomic_DNA"/>
</dbReference>
<organism evidence="2 3">
    <name type="scientific">Schizophyllum amplum</name>
    <dbReference type="NCBI Taxonomy" id="97359"/>
    <lineage>
        <taxon>Eukaryota</taxon>
        <taxon>Fungi</taxon>
        <taxon>Dikarya</taxon>
        <taxon>Basidiomycota</taxon>
        <taxon>Agaricomycotina</taxon>
        <taxon>Agaricomycetes</taxon>
        <taxon>Agaricomycetidae</taxon>
        <taxon>Agaricales</taxon>
        <taxon>Schizophyllaceae</taxon>
        <taxon>Schizophyllum</taxon>
    </lineage>
</organism>
<comment type="caution">
    <text evidence="2">The sequence shown here is derived from an EMBL/GenBank/DDBJ whole genome shotgun (WGS) entry which is preliminary data.</text>
</comment>
<reference evidence="2 3" key="1">
    <citation type="journal article" date="2019" name="New Phytol.">
        <title>Comparative genomics reveals unique wood-decay strategies and fruiting body development in the Schizophyllaceae.</title>
        <authorList>
            <person name="Almasi E."/>
            <person name="Sahu N."/>
            <person name="Krizsan K."/>
            <person name="Balint B."/>
            <person name="Kovacs G.M."/>
            <person name="Kiss B."/>
            <person name="Cseklye J."/>
            <person name="Drula E."/>
            <person name="Henrissat B."/>
            <person name="Nagy I."/>
            <person name="Chovatia M."/>
            <person name="Adam C."/>
            <person name="LaButti K."/>
            <person name="Lipzen A."/>
            <person name="Riley R."/>
            <person name="Grigoriev I.V."/>
            <person name="Nagy L.G."/>
        </authorList>
    </citation>
    <scope>NUCLEOTIDE SEQUENCE [LARGE SCALE GENOMIC DNA]</scope>
    <source>
        <strain evidence="2 3">NL-1724</strain>
    </source>
</reference>
<accession>A0A550C3C9</accession>
<gene>
    <name evidence="2" type="ORF">BD626DRAFT_508880</name>
    <name evidence="1" type="ORF">BD626DRAFT_510714</name>
</gene>
<name>A0A550C3C9_9AGAR</name>
<evidence type="ECO:0000313" key="1">
    <source>
        <dbReference type="EMBL" id="TRM58571.1"/>
    </source>
</evidence>
<evidence type="ECO:0000313" key="2">
    <source>
        <dbReference type="EMBL" id="TRM59312.1"/>
    </source>
</evidence>
<dbReference type="Proteomes" id="UP000320762">
    <property type="component" value="Unassembled WGS sequence"/>
</dbReference>
<evidence type="ECO:0000313" key="3">
    <source>
        <dbReference type="Proteomes" id="UP000320762"/>
    </source>
</evidence>
<reference evidence="2" key="2">
    <citation type="submission" date="2019-06" db="EMBL/GenBank/DDBJ databases">
        <authorList>
            <consortium name="DOE Joint Genome Institute"/>
            <person name="Ahrendt S.R."/>
            <person name="Cantor M.N."/>
            <person name="Hua S.X."/>
        </authorList>
    </citation>
    <scope>NUCLEOTIDE SEQUENCE</scope>
    <source>
        <strain evidence="2">NL-1724</strain>
    </source>
</reference>
<sequence length="75" mass="8474">MSPRLPDVLRPFPARTEALLGFSLDASAKRVHLRAIHRHRLQDIVLDTFSTMTAADSPVSRCIPTYVNVIRIYAQ</sequence>
<dbReference type="AlphaFoldDB" id="A0A550C3C9"/>
<proteinExistence type="predicted"/>
<dbReference type="EMBL" id="VDMD01000034">
    <property type="protein sequence ID" value="TRM58571.1"/>
    <property type="molecule type" value="Genomic_DNA"/>
</dbReference>
<keyword evidence="3" id="KW-1185">Reference proteome</keyword>